<dbReference type="InterPro" id="IPR011444">
    <property type="entry name" value="DUF1549"/>
</dbReference>
<keyword evidence="3 4" id="KW-0408">Iron</keyword>
<dbReference type="SUPFAM" id="SSF49785">
    <property type="entry name" value="Galactose-binding domain-like"/>
    <property type="match status" value="1"/>
</dbReference>
<accession>A0A517NME9</accession>
<feature type="compositionally biased region" description="Low complexity" evidence="5">
    <location>
        <begin position="47"/>
        <end position="56"/>
    </location>
</feature>
<dbReference type="Pfam" id="PF07587">
    <property type="entry name" value="PSD1"/>
    <property type="match status" value="1"/>
</dbReference>
<dbReference type="PANTHER" id="PTHR35889">
    <property type="entry name" value="CYCLOINULO-OLIGOSACCHARIDE FRUCTANOTRANSFERASE-RELATED"/>
    <property type="match status" value="1"/>
</dbReference>
<evidence type="ECO:0000256" key="1">
    <source>
        <dbReference type="ARBA" id="ARBA00022617"/>
    </source>
</evidence>
<sequence length="974" mass="109451" precursor="true">MFFTKRLIALTPLWLAIVTGASALAESPPAPPSETPRETPSKAAQESSATTPAASRTAGFDEVDAIFTEHCVRCHNENNVKGDFRIDDREAFFDTGMVEAGDQYSTLLAVIAGPDQSMPKDAPPLNEHEVQTVRDWVLGQANWPDGRTITEKSKADSTWWSLQPLAQPSPQATIDDFVDDVLQQADLTRNPPADRRTLIRRATYDLTGLPPTSDEIDRFVADQSDDAYELLIDRLLASPHYGQRWGRHWLDVVRFGESNGFERNILINDLWPFRDYVIDSFNQDKPFDQMLTEHLAGDVIGQGDFDIEIGSAFLVAGPYDNVGNQDADQIAQIRANTIDEMIRATSEAFLGLTVGCARCHNHKFDPILQSDYYRLYATLGGTRHGSRVITTPDAKRDRDAIVAPLNDKKAELEKQKKQIDDAIQQRINSQGDQHAAKWIRPQPNRAGTTETFDPITTQYVRILCQSQDINPATGNGFRIDEFQIWTPQDKTSAPRNVALASSGAVASGPSREIKDFPGAYGPHLAIDGKSGERFISASNHLTVKLAEPTKIDRVVFSSAKDEDIPEHRKFVFVADYRIEVSDDGEMWTEVANGHDRQAANDAHRNHRLRQIETTPDDRRSLVQLNQKIRKLSRQIADVPRLPSAWVGNHVAKDAQGPFHIFIGGSPQRKGEVVLPSSLSMLADTVETYQLDDNASEADRRVRLAQWMTDDANPLTPRVIANRLWHYHFGTGIVSTPNDFGYMGGQPSHPKLLDHLANELIAAKWRLKPIHKQIMMSQTYRQSSVYSASSAQVDADSRMLWRFLPRRLSAEEIRDTMLMISGKLDTKLGGPGFRLYHYLQDNVATYVPRDSHGPETYRRAVYHQNARAARTDLMTDFDQPDCAFSAARRAETTTPLQALTTLNHQFTLDMSDFFAKRLEAETTVPRQQIERAFRIAYGRDPNQQEVIDCTELVAQHSLRALCRVILNTSELIHVR</sequence>
<dbReference type="PROSITE" id="PS51007">
    <property type="entry name" value="CYTC"/>
    <property type="match status" value="1"/>
</dbReference>
<keyword evidence="2 4" id="KW-0479">Metal-binding</keyword>
<dbReference type="GO" id="GO:0020037">
    <property type="term" value="F:heme binding"/>
    <property type="evidence" value="ECO:0007669"/>
    <property type="project" value="InterPro"/>
</dbReference>
<dbReference type="Pfam" id="PF07583">
    <property type="entry name" value="PSCyt2"/>
    <property type="match status" value="1"/>
</dbReference>
<dbReference type="InterPro" id="IPR022655">
    <property type="entry name" value="DUF1553"/>
</dbReference>
<dbReference type="Proteomes" id="UP000319817">
    <property type="component" value="Chromosome"/>
</dbReference>
<keyword evidence="1 4" id="KW-0349">Heme</keyword>
<evidence type="ECO:0000256" key="2">
    <source>
        <dbReference type="ARBA" id="ARBA00022723"/>
    </source>
</evidence>
<evidence type="ECO:0000256" key="4">
    <source>
        <dbReference type="PROSITE-ProRule" id="PRU00433"/>
    </source>
</evidence>
<evidence type="ECO:0000256" key="5">
    <source>
        <dbReference type="SAM" id="MobiDB-lite"/>
    </source>
</evidence>
<evidence type="ECO:0000313" key="9">
    <source>
        <dbReference type="Proteomes" id="UP000319817"/>
    </source>
</evidence>
<dbReference type="Pfam" id="PF00754">
    <property type="entry name" value="F5_F8_type_C"/>
    <property type="match status" value="1"/>
</dbReference>
<proteinExistence type="predicted"/>
<dbReference type="Gene3D" id="1.10.760.10">
    <property type="entry name" value="Cytochrome c-like domain"/>
    <property type="match status" value="1"/>
</dbReference>
<dbReference type="InterPro" id="IPR036909">
    <property type="entry name" value="Cyt_c-like_dom_sf"/>
</dbReference>
<dbReference type="InterPro" id="IPR000421">
    <property type="entry name" value="FA58C"/>
</dbReference>
<evidence type="ECO:0000256" key="3">
    <source>
        <dbReference type="ARBA" id="ARBA00023004"/>
    </source>
</evidence>
<evidence type="ECO:0000256" key="6">
    <source>
        <dbReference type="SAM" id="SignalP"/>
    </source>
</evidence>
<keyword evidence="6" id="KW-0732">Signal</keyword>
<dbReference type="Gene3D" id="2.60.120.260">
    <property type="entry name" value="Galactose-binding domain-like"/>
    <property type="match status" value="1"/>
</dbReference>
<gene>
    <name evidence="8" type="ORF">K239x_02400</name>
</gene>
<keyword evidence="9" id="KW-1185">Reference proteome</keyword>
<dbReference type="AlphaFoldDB" id="A0A517NME9"/>
<feature type="signal peptide" evidence="6">
    <location>
        <begin position="1"/>
        <end position="25"/>
    </location>
</feature>
<dbReference type="InterPro" id="IPR008979">
    <property type="entry name" value="Galactose-bd-like_sf"/>
</dbReference>
<dbReference type="GO" id="GO:0046872">
    <property type="term" value="F:metal ion binding"/>
    <property type="evidence" value="ECO:0007669"/>
    <property type="project" value="UniProtKB-KW"/>
</dbReference>
<name>A0A517NME9_9BACT</name>
<dbReference type="PANTHER" id="PTHR35889:SF3">
    <property type="entry name" value="F-BOX DOMAIN-CONTAINING PROTEIN"/>
    <property type="match status" value="1"/>
</dbReference>
<dbReference type="InterPro" id="IPR009056">
    <property type="entry name" value="Cyt_c-like_dom"/>
</dbReference>
<evidence type="ECO:0000259" key="7">
    <source>
        <dbReference type="PROSITE" id="PS51007"/>
    </source>
</evidence>
<protein>
    <submittedName>
        <fullName evidence="8">F5/8 type C domain protein</fullName>
    </submittedName>
</protein>
<feature type="domain" description="Cytochrome c" evidence="7">
    <location>
        <begin position="58"/>
        <end position="141"/>
    </location>
</feature>
<feature type="chain" id="PRO_5022086551" evidence="6">
    <location>
        <begin position="26"/>
        <end position="974"/>
    </location>
</feature>
<feature type="region of interest" description="Disordered" evidence="5">
    <location>
        <begin position="24"/>
        <end position="56"/>
    </location>
</feature>
<reference evidence="8 9" key="1">
    <citation type="submission" date="2019-02" db="EMBL/GenBank/DDBJ databases">
        <title>Deep-cultivation of Planctomycetes and their phenomic and genomic characterization uncovers novel biology.</title>
        <authorList>
            <person name="Wiegand S."/>
            <person name="Jogler M."/>
            <person name="Boedeker C."/>
            <person name="Pinto D."/>
            <person name="Vollmers J."/>
            <person name="Rivas-Marin E."/>
            <person name="Kohn T."/>
            <person name="Peeters S.H."/>
            <person name="Heuer A."/>
            <person name="Rast P."/>
            <person name="Oberbeckmann S."/>
            <person name="Bunk B."/>
            <person name="Jeske O."/>
            <person name="Meyerdierks A."/>
            <person name="Storesund J.E."/>
            <person name="Kallscheuer N."/>
            <person name="Luecker S."/>
            <person name="Lage O.M."/>
            <person name="Pohl T."/>
            <person name="Merkel B.J."/>
            <person name="Hornburger P."/>
            <person name="Mueller R.-W."/>
            <person name="Bruemmer F."/>
            <person name="Labrenz M."/>
            <person name="Spormann A.M."/>
            <person name="Op den Camp H."/>
            <person name="Overmann J."/>
            <person name="Amann R."/>
            <person name="Jetten M.S.M."/>
            <person name="Mascher T."/>
            <person name="Medema M.H."/>
            <person name="Devos D.P."/>
            <person name="Kaster A.-K."/>
            <person name="Ovreas L."/>
            <person name="Rohde M."/>
            <person name="Galperin M.Y."/>
            <person name="Jogler C."/>
        </authorList>
    </citation>
    <scope>NUCLEOTIDE SEQUENCE [LARGE SCALE GENOMIC DNA]</scope>
    <source>
        <strain evidence="8 9">K23_9</strain>
    </source>
</reference>
<dbReference type="GO" id="GO:0009055">
    <property type="term" value="F:electron transfer activity"/>
    <property type="evidence" value="ECO:0007669"/>
    <property type="project" value="InterPro"/>
</dbReference>
<dbReference type="EMBL" id="CP036526">
    <property type="protein sequence ID" value="QDT08302.1"/>
    <property type="molecule type" value="Genomic_DNA"/>
</dbReference>
<dbReference type="SUPFAM" id="SSF46626">
    <property type="entry name" value="Cytochrome c"/>
    <property type="match status" value="1"/>
</dbReference>
<evidence type="ECO:0000313" key="8">
    <source>
        <dbReference type="EMBL" id="QDT08302.1"/>
    </source>
</evidence>
<organism evidence="8 9">
    <name type="scientific">Stieleria marina</name>
    <dbReference type="NCBI Taxonomy" id="1930275"/>
    <lineage>
        <taxon>Bacteria</taxon>
        <taxon>Pseudomonadati</taxon>
        <taxon>Planctomycetota</taxon>
        <taxon>Planctomycetia</taxon>
        <taxon>Pirellulales</taxon>
        <taxon>Pirellulaceae</taxon>
        <taxon>Stieleria</taxon>
    </lineage>
</organism>